<reference evidence="7" key="1">
    <citation type="journal article" date="2019" name="Int. J. Syst. Evol. Microbiol.">
        <title>The Global Catalogue of Microorganisms (GCM) 10K type strain sequencing project: providing services to taxonomists for standard genome sequencing and annotation.</title>
        <authorList>
            <consortium name="The Broad Institute Genomics Platform"/>
            <consortium name="The Broad Institute Genome Sequencing Center for Infectious Disease"/>
            <person name="Wu L."/>
            <person name="Ma J."/>
        </authorList>
    </citation>
    <scope>NUCLEOTIDE SEQUENCE [LARGE SCALE GENOMIC DNA]</scope>
    <source>
        <strain evidence="7">NBRC 101365</strain>
    </source>
</reference>
<accession>A0ABQ6CAU8</accession>
<dbReference type="SUPFAM" id="SSF52540">
    <property type="entry name" value="P-loop containing nucleoside triphosphate hydrolases"/>
    <property type="match status" value="1"/>
</dbReference>
<evidence type="ECO:0000259" key="5">
    <source>
        <dbReference type="PROSITE" id="PS50893"/>
    </source>
</evidence>
<dbReference type="PANTHER" id="PTHR42781:SF4">
    <property type="entry name" value="SPERMIDINE_PUTRESCINE IMPORT ATP-BINDING PROTEIN POTA"/>
    <property type="match status" value="1"/>
</dbReference>
<dbReference type="InterPro" id="IPR008995">
    <property type="entry name" value="Mo/tungstate-bd_C_term_dom"/>
</dbReference>
<dbReference type="PROSITE" id="PS50893">
    <property type="entry name" value="ABC_TRANSPORTER_2"/>
    <property type="match status" value="1"/>
</dbReference>
<dbReference type="InterPro" id="IPR013611">
    <property type="entry name" value="Transp-assoc_OB_typ2"/>
</dbReference>
<dbReference type="PROSITE" id="PS00211">
    <property type="entry name" value="ABC_TRANSPORTER_1"/>
    <property type="match status" value="1"/>
</dbReference>
<dbReference type="InterPro" id="IPR050093">
    <property type="entry name" value="ABC_SmlMolc_Importer"/>
</dbReference>
<dbReference type="Gene3D" id="2.40.50.140">
    <property type="entry name" value="Nucleic acid-binding proteins"/>
    <property type="match status" value="1"/>
</dbReference>
<evidence type="ECO:0000313" key="6">
    <source>
        <dbReference type="EMBL" id="GLS17319.1"/>
    </source>
</evidence>
<name>A0ABQ6CAU8_9HYPH</name>
<organism evidence="6 7">
    <name type="scientific">Labrys miyagiensis</name>
    <dbReference type="NCBI Taxonomy" id="346912"/>
    <lineage>
        <taxon>Bacteria</taxon>
        <taxon>Pseudomonadati</taxon>
        <taxon>Pseudomonadota</taxon>
        <taxon>Alphaproteobacteria</taxon>
        <taxon>Hyphomicrobiales</taxon>
        <taxon>Xanthobacteraceae</taxon>
        <taxon>Labrys</taxon>
    </lineage>
</organism>
<evidence type="ECO:0000256" key="1">
    <source>
        <dbReference type="ARBA" id="ARBA00005417"/>
    </source>
</evidence>
<gene>
    <name evidence="6" type="primary">afuC</name>
    <name evidence="6" type="ORF">GCM10007874_03340</name>
</gene>
<evidence type="ECO:0000256" key="2">
    <source>
        <dbReference type="ARBA" id="ARBA00022448"/>
    </source>
</evidence>
<dbReference type="Pfam" id="PF00005">
    <property type="entry name" value="ABC_tran"/>
    <property type="match status" value="1"/>
</dbReference>
<dbReference type="PANTHER" id="PTHR42781">
    <property type="entry name" value="SPERMIDINE/PUTRESCINE IMPORT ATP-BINDING PROTEIN POTA"/>
    <property type="match status" value="1"/>
</dbReference>
<keyword evidence="2" id="KW-0813">Transport</keyword>
<sequence>MSKLIVENLTKNFSSTQAVSEVSVSIGDGELLCLLGPSGCGKSTVLRMIAGFETPTSGRIVIDGEDVAHLTPDKRPTGMVFQSHALWSHMTVFQNIAFGLKLRGFAREAVRGKVSEVLELVGLAGYERRYPGQLSGGQQQRVAIARCVVLTPKILLMDEPFSALDAHLRVRLREEVRGIQQRLGLTTLFVTHDQEEALTLADRIVVMKSGRVEQIGSPSAIYAQPVTRFVAEFIGTMNMMETTVSAGAATVDGKSFAVDGSDGPYALAIRPEDIGLSHAPGAGLSAVVERILDLGAFRMVDVRLGNGQIVKAQMGKTEACRIGDRIWLAVSAMVAFDAGGAVHAARPFHPGARLHG</sequence>
<keyword evidence="4 6" id="KW-0067">ATP-binding</keyword>
<dbReference type="InterPro" id="IPR012340">
    <property type="entry name" value="NA-bd_OB-fold"/>
</dbReference>
<feature type="domain" description="ABC transporter" evidence="5">
    <location>
        <begin position="4"/>
        <end position="234"/>
    </location>
</feature>
<dbReference type="InterPro" id="IPR017871">
    <property type="entry name" value="ABC_transporter-like_CS"/>
</dbReference>
<evidence type="ECO:0000313" key="7">
    <source>
        <dbReference type="Proteomes" id="UP001156882"/>
    </source>
</evidence>
<evidence type="ECO:0000256" key="4">
    <source>
        <dbReference type="ARBA" id="ARBA00022840"/>
    </source>
</evidence>
<dbReference type="Proteomes" id="UP001156882">
    <property type="component" value="Unassembled WGS sequence"/>
</dbReference>
<dbReference type="InterPro" id="IPR003439">
    <property type="entry name" value="ABC_transporter-like_ATP-bd"/>
</dbReference>
<evidence type="ECO:0000256" key="3">
    <source>
        <dbReference type="ARBA" id="ARBA00022741"/>
    </source>
</evidence>
<dbReference type="InterPro" id="IPR027417">
    <property type="entry name" value="P-loop_NTPase"/>
</dbReference>
<dbReference type="SMART" id="SM00382">
    <property type="entry name" value="AAA"/>
    <property type="match status" value="1"/>
</dbReference>
<dbReference type="InterPro" id="IPR003593">
    <property type="entry name" value="AAA+_ATPase"/>
</dbReference>
<dbReference type="SUPFAM" id="SSF50331">
    <property type="entry name" value="MOP-like"/>
    <property type="match status" value="1"/>
</dbReference>
<comment type="similarity">
    <text evidence="1">Belongs to the ABC transporter superfamily.</text>
</comment>
<dbReference type="GO" id="GO:0005524">
    <property type="term" value="F:ATP binding"/>
    <property type="evidence" value="ECO:0007669"/>
    <property type="project" value="UniProtKB-KW"/>
</dbReference>
<dbReference type="RefSeq" id="WP_284310144.1">
    <property type="nucleotide sequence ID" value="NZ_BSPC01000005.1"/>
</dbReference>
<keyword evidence="7" id="KW-1185">Reference proteome</keyword>
<dbReference type="EMBL" id="BSPC01000005">
    <property type="protein sequence ID" value="GLS17319.1"/>
    <property type="molecule type" value="Genomic_DNA"/>
</dbReference>
<keyword evidence="3" id="KW-0547">Nucleotide-binding</keyword>
<protein>
    <submittedName>
        <fullName evidence="6">ABC transporter ATP-binding protein</fullName>
    </submittedName>
</protein>
<dbReference type="Pfam" id="PF08402">
    <property type="entry name" value="TOBE_2"/>
    <property type="match status" value="1"/>
</dbReference>
<proteinExistence type="inferred from homology"/>
<dbReference type="Gene3D" id="3.40.50.300">
    <property type="entry name" value="P-loop containing nucleotide triphosphate hydrolases"/>
    <property type="match status" value="1"/>
</dbReference>
<comment type="caution">
    <text evidence="6">The sequence shown here is derived from an EMBL/GenBank/DDBJ whole genome shotgun (WGS) entry which is preliminary data.</text>
</comment>